<dbReference type="EMBL" id="CM046118">
    <property type="protein sequence ID" value="KAI8438454.1"/>
    <property type="molecule type" value="Genomic_DNA"/>
</dbReference>
<evidence type="ECO:0000313" key="2">
    <source>
        <dbReference type="Proteomes" id="UP001064048"/>
    </source>
</evidence>
<comment type="caution">
    <text evidence="1">The sequence shown here is derived from an EMBL/GenBank/DDBJ whole genome shotgun (WGS) entry which is preliminary data.</text>
</comment>
<keyword evidence="2" id="KW-1185">Reference proteome</keyword>
<accession>A0ACC0KPK0</accession>
<name>A0ACC0KPK0_CHOFU</name>
<organism evidence="1 2">
    <name type="scientific">Choristoneura fumiferana</name>
    <name type="common">Spruce budworm moth</name>
    <name type="synonym">Archips fumiferana</name>
    <dbReference type="NCBI Taxonomy" id="7141"/>
    <lineage>
        <taxon>Eukaryota</taxon>
        <taxon>Metazoa</taxon>
        <taxon>Ecdysozoa</taxon>
        <taxon>Arthropoda</taxon>
        <taxon>Hexapoda</taxon>
        <taxon>Insecta</taxon>
        <taxon>Pterygota</taxon>
        <taxon>Neoptera</taxon>
        <taxon>Endopterygota</taxon>
        <taxon>Lepidoptera</taxon>
        <taxon>Glossata</taxon>
        <taxon>Ditrysia</taxon>
        <taxon>Tortricoidea</taxon>
        <taxon>Tortricidae</taxon>
        <taxon>Tortricinae</taxon>
        <taxon>Choristoneura</taxon>
    </lineage>
</organism>
<sequence length="130" mass="13984">MDHHMLRRMPREGEGEGRATLPRAQPKGNFVKSRKFQLQLPDRIDYACEAAVRAALTARVACVGLYLRPRAGCARDAPAPVGVGPNSWGKRSSSGDQQPEGIVGRPGSSVGGSTSRVVHALQQVQQPVQM</sequence>
<gene>
    <name evidence="1" type="ORF">MSG28_010964</name>
</gene>
<protein>
    <submittedName>
        <fullName evidence="1">Uncharacterized protein</fullName>
    </submittedName>
</protein>
<dbReference type="Proteomes" id="UP001064048">
    <property type="component" value="Chromosome 18"/>
</dbReference>
<proteinExistence type="predicted"/>
<evidence type="ECO:0000313" key="1">
    <source>
        <dbReference type="EMBL" id="KAI8438454.1"/>
    </source>
</evidence>
<reference evidence="1 2" key="1">
    <citation type="journal article" date="2022" name="Genome Biol. Evol.">
        <title>The Spruce Budworm Genome: Reconstructing the Evolutionary History of Antifreeze Proteins.</title>
        <authorList>
            <person name="Beliveau C."/>
            <person name="Gagne P."/>
            <person name="Picq S."/>
            <person name="Vernygora O."/>
            <person name="Keeling C.I."/>
            <person name="Pinkney K."/>
            <person name="Doucet D."/>
            <person name="Wen F."/>
            <person name="Johnston J.S."/>
            <person name="Maaroufi H."/>
            <person name="Boyle B."/>
            <person name="Laroche J."/>
            <person name="Dewar K."/>
            <person name="Juretic N."/>
            <person name="Blackburn G."/>
            <person name="Nisole A."/>
            <person name="Brunet B."/>
            <person name="Brandao M."/>
            <person name="Lumley L."/>
            <person name="Duan J."/>
            <person name="Quan G."/>
            <person name="Lucarotti C.J."/>
            <person name="Roe A.D."/>
            <person name="Sperling F.A.H."/>
            <person name="Levesque R.C."/>
            <person name="Cusson M."/>
        </authorList>
    </citation>
    <scope>NUCLEOTIDE SEQUENCE [LARGE SCALE GENOMIC DNA]</scope>
    <source>
        <strain evidence="1">Glfc:IPQL:Cfum</strain>
    </source>
</reference>